<dbReference type="AlphaFoldDB" id="A0A486XVC2"/>
<dbReference type="InterPro" id="IPR037178">
    <property type="entry name" value="ColicinD_C_sf"/>
</dbReference>
<reference evidence="1" key="1">
    <citation type="submission" date="2019-04" db="EMBL/GenBank/DDBJ databases">
        <authorList>
            <person name="Brambilla D."/>
        </authorList>
    </citation>
    <scope>NUCLEOTIDE SEQUENCE</scope>
    <source>
        <strain evidence="1">BAL1</strain>
    </source>
</reference>
<dbReference type="Gene3D" id="3.10.450.200">
    <property type="match status" value="1"/>
</dbReference>
<dbReference type="EMBL" id="CAAJGR010000027">
    <property type="protein sequence ID" value="VHO06312.1"/>
    <property type="molecule type" value="Genomic_DNA"/>
</dbReference>
<evidence type="ECO:0000313" key="1">
    <source>
        <dbReference type="EMBL" id="VHO06312.1"/>
    </source>
</evidence>
<protein>
    <submittedName>
        <fullName evidence="1">Uncharacterized protein</fullName>
    </submittedName>
</protein>
<name>A0A486XVC2_9GAMM</name>
<dbReference type="GO" id="GO:0004540">
    <property type="term" value="F:RNA nuclease activity"/>
    <property type="evidence" value="ECO:0007669"/>
    <property type="project" value="InterPro"/>
</dbReference>
<organism evidence="1">
    <name type="scientific">Rheinheimera sp. BAL341</name>
    <dbReference type="NCBI Taxonomy" id="1708203"/>
    <lineage>
        <taxon>Bacteria</taxon>
        <taxon>Pseudomonadati</taxon>
        <taxon>Pseudomonadota</taxon>
        <taxon>Gammaproteobacteria</taxon>
        <taxon>Chromatiales</taxon>
        <taxon>Chromatiaceae</taxon>
        <taxon>Rheinheimera</taxon>
    </lineage>
</organism>
<proteinExistence type="predicted"/>
<accession>A0A486XVC2</accession>
<sequence length="141" mass="14608">MLVEGKSFSCVDFGEVAIAAAMGAVGGGVVDKLAKLKKVQKFSINEKQLGKKLGKHVEDFGGSPSNVADRQRVIDHIKSIASSPDAVVKGTFKGQGPGGARGPVNFLIKGSDVVVTKPNGEFVTVLKNGINNTSVMNAIKG</sequence>
<gene>
    <name evidence="1" type="ORF">BAL341_3337</name>
</gene>